<keyword evidence="3" id="KW-1185">Reference proteome</keyword>
<dbReference type="Proteomes" id="UP000785679">
    <property type="component" value="Unassembled WGS sequence"/>
</dbReference>
<evidence type="ECO:0000313" key="3">
    <source>
        <dbReference type="Proteomes" id="UP000785679"/>
    </source>
</evidence>
<protein>
    <submittedName>
        <fullName evidence="2">Uncharacterized protein</fullName>
    </submittedName>
</protein>
<dbReference type="EMBL" id="RRYP01015373">
    <property type="protein sequence ID" value="TNV75528.1"/>
    <property type="molecule type" value="Genomic_DNA"/>
</dbReference>
<sequence length="214" mass="25420">MIIFAQIVIIQIMTQELLLGTFHSDYLVYFINWAIMITFPFKYLSVPTLYFFQVLGYYVILWGGFLWPSEWLAYIQFNMQSSSNFWSLFLDRFLTKAEWLEFIAISVIPDTIAYMGIWKLTEIQRYNKTISNFTTIASGIFGALLSLFQVYWFIQALFDDISFPLVFPTSEPVYYFFWCYTWFLSLLLISNIVPNLLFPIDAYLWRYLSDGTLI</sequence>
<comment type="caution">
    <text evidence="2">The sequence shown here is derived from an EMBL/GenBank/DDBJ whole genome shotgun (WGS) entry which is preliminary data.</text>
</comment>
<keyword evidence="1" id="KW-0812">Transmembrane</keyword>
<name>A0A8J8SZ19_HALGN</name>
<evidence type="ECO:0000256" key="1">
    <source>
        <dbReference type="SAM" id="Phobius"/>
    </source>
</evidence>
<dbReference type="AlphaFoldDB" id="A0A8J8SZ19"/>
<evidence type="ECO:0000313" key="2">
    <source>
        <dbReference type="EMBL" id="TNV75528.1"/>
    </source>
</evidence>
<reference evidence="2" key="1">
    <citation type="submission" date="2019-06" db="EMBL/GenBank/DDBJ databases">
        <authorList>
            <person name="Zheng W."/>
        </authorList>
    </citation>
    <scope>NUCLEOTIDE SEQUENCE</scope>
    <source>
        <strain evidence="2">QDHG01</strain>
    </source>
</reference>
<keyword evidence="1" id="KW-0472">Membrane</keyword>
<feature type="transmembrane region" description="Helical" evidence="1">
    <location>
        <begin position="174"/>
        <end position="198"/>
    </location>
</feature>
<feature type="transmembrane region" description="Helical" evidence="1">
    <location>
        <begin position="130"/>
        <end position="154"/>
    </location>
</feature>
<organism evidence="2 3">
    <name type="scientific">Halteria grandinella</name>
    <dbReference type="NCBI Taxonomy" id="5974"/>
    <lineage>
        <taxon>Eukaryota</taxon>
        <taxon>Sar</taxon>
        <taxon>Alveolata</taxon>
        <taxon>Ciliophora</taxon>
        <taxon>Intramacronucleata</taxon>
        <taxon>Spirotrichea</taxon>
        <taxon>Stichotrichia</taxon>
        <taxon>Sporadotrichida</taxon>
        <taxon>Halteriidae</taxon>
        <taxon>Halteria</taxon>
    </lineage>
</organism>
<accession>A0A8J8SZ19</accession>
<feature type="transmembrane region" description="Helical" evidence="1">
    <location>
        <begin position="56"/>
        <end position="77"/>
    </location>
</feature>
<keyword evidence="1" id="KW-1133">Transmembrane helix</keyword>
<feature type="transmembrane region" description="Helical" evidence="1">
    <location>
        <begin position="26"/>
        <end position="44"/>
    </location>
</feature>
<proteinExistence type="predicted"/>
<gene>
    <name evidence="2" type="ORF">FGO68_gene11588</name>
</gene>